<dbReference type="PANTHER" id="PTHR41368:SF1">
    <property type="entry name" value="PROTEIN YGHO"/>
    <property type="match status" value="1"/>
</dbReference>
<dbReference type="SUPFAM" id="SSF55729">
    <property type="entry name" value="Acyl-CoA N-acyltransferases (Nat)"/>
    <property type="match status" value="1"/>
</dbReference>
<protein>
    <submittedName>
        <fullName evidence="1">GNAT family N-acetyltransferase</fullName>
    </submittedName>
</protein>
<dbReference type="PANTHER" id="PTHR41368">
    <property type="entry name" value="PROTEIN YGHO"/>
    <property type="match status" value="1"/>
</dbReference>
<gene>
    <name evidence="1" type="ORF">ACFPOB_01330</name>
</gene>
<comment type="caution">
    <text evidence="1">The sequence shown here is derived from an EMBL/GenBank/DDBJ whole genome shotgun (WGS) entry which is preliminary data.</text>
</comment>
<accession>A0ABW0IJH6</accession>
<dbReference type="Proteomes" id="UP001596053">
    <property type="component" value="Unassembled WGS sequence"/>
</dbReference>
<proteinExistence type="predicted"/>
<dbReference type="Gene3D" id="3.40.630.30">
    <property type="match status" value="1"/>
</dbReference>
<evidence type="ECO:0000313" key="1">
    <source>
        <dbReference type="EMBL" id="MFC5418197.1"/>
    </source>
</evidence>
<keyword evidence="2" id="KW-1185">Reference proteome</keyword>
<evidence type="ECO:0000313" key="2">
    <source>
        <dbReference type="Proteomes" id="UP001596053"/>
    </source>
</evidence>
<dbReference type="RefSeq" id="WP_377795279.1">
    <property type="nucleotide sequence ID" value="NZ_JBHSLW010000004.1"/>
</dbReference>
<dbReference type="InterPro" id="IPR039968">
    <property type="entry name" value="BcerS-like"/>
</dbReference>
<name>A0ABW0IJH6_9HYPH</name>
<sequence>MIEITSNDRKAAFAVTAQVYPADTPYVPPMWSDFDRMLDPKRNPLVRDGHGRFELFTAVRDGRPLGRIVATIHDASNARHGTARAQFGYFDCADDPEIAAALLGAAENWARERGMAELVGNFNLTAMQQVGVVTGGFENAPFTDMLYSPPHIARLLEANGYAPTFPMTTFRIALADVDPAGLLGDKQKAILADPDYRWMPIDRRHFAERLEGSRLILNDGFDANPMFVPPTAEEYRFQAGDMMWVIDKRISTVVHHKGEPVGAIIAIPDLNPLVKATGGRIGPSFPFRFLWHRWTNRRAVIVYQSVSRAFHNRGLNGAMLYKVTSALKAAGYDELGGTWIANVNGPSLRQAEKAGAKPLHRLHLFAKSLRG</sequence>
<reference evidence="2" key="1">
    <citation type="journal article" date="2019" name="Int. J. Syst. Evol. Microbiol.">
        <title>The Global Catalogue of Microorganisms (GCM) 10K type strain sequencing project: providing services to taxonomists for standard genome sequencing and annotation.</title>
        <authorList>
            <consortium name="The Broad Institute Genomics Platform"/>
            <consortium name="The Broad Institute Genome Sequencing Center for Infectious Disease"/>
            <person name="Wu L."/>
            <person name="Ma J."/>
        </authorList>
    </citation>
    <scope>NUCLEOTIDE SEQUENCE [LARGE SCALE GENOMIC DNA]</scope>
    <source>
        <strain evidence="2">NCAIM B.01391</strain>
    </source>
</reference>
<organism evidence="1 2">
    <name type="scientific">Bosea eneae</name>
    <dbReference type="NCBI Taxonomy" id="151454"/>
    <lineage>
        <taxon>Bacteria</taxon>
        <taxon>Pseudomonadati</taxon>
        <taxon>Pseudomonadota</taxon>
        <taxon>Alphaproteobacteria</taxon>
        <taxon>Hyphomicrobiales</taxon>
        <taxon>Boseaceae</taxon>
        <taxon>Bosea</taxon>
    </lineage>
</organism>
<dbReference type="EMBL" id="JBHSLW010000004">
    <property type="protein sequence ID" value="MFC5418197.1"/>
    <property type="molecule type" value="Genomic_DNA"/>
</dbReference>
<dbReference type="InterPro" id="IPR016181">
    <property type="entry name" value="Acyl_CoA_acyltransferase"/>
</dbReference>